<reference evidence="2 3" key="1">
    <citation type="submission" date="2020-05" db="EMBL/GenBank/DDBJ databases">
        <title>MicrobeNet Type strains.</title>
        <authorList>
            <person name="Nicholson A.C."/>
        </authorList>
    </citation>
    <scope>NUCLEOTIDE SEQUENCE [LARGE SCALE GENOMIC DNA]</scope>
    <source>
        <strain evidence="2 3">JCM 14282</strain>
    </source>
</reference>
<sequence length="298" mass="33414">MGAFGTVTNVGYLTIRTRDLSASIKEAEETLGLRLVENSGTKAFLAAADTHHEVVYLQDETDSIDHFAVSVDNLEELAAIRAKVDERQYPIVSAGPIEDYVEHGFAFVGPEGFTWQPYVALPWRDTSLTGGYGPQRYGHINYRVLDTVAQVKFLVEVFGLRVSDMVGDGELYFLRCSPEHHGIAVGRSHLVGLHHHAWATQSIADLGRLGDRLARQGRRLVHGPLRHGAGNNIAAYFQEPSGGIVEVYCDMELIFDRDRPMRTWDIEDLYWVNQWDGLMNAAILDFNTPVFEREIARV</sequence>
<evidence type="ECO:0000313" key="2">
    <source>
        <dbReference type="EMBL" id="NNH03961.1"/>
    </source>
</evidence>
<evidence type="ECO:0000259" key="1">
    <source>
        <dbReference type="PROSITE" id="PS51819"/>
    </source>
</evidence>
<dbReference type="SUPFAM" id="SSF54593">
    <property type="entry name" value="Glyoxalase/Bleomycin resistance protein/Dihydroxybiphenyl dioxygenase"/>
    <property type="match status" value="1"/>
</dbReference>
<comment type="caution">
    <text evidence="2">The sequence shown here is derived from an EMBL/GenBank/DDBJ whole genome shotgun (WGS) entry which is preliminary data.</text>
</comment>
<gene>
    <name evidence="2" type="ORF">HLA99_08875</name>
</gene>
<dbReference type="PROSITE" id="PS51819">
    <property type="entry name" value="VOC"/>
    <property type="match status" value="2"/>
</dbReference>
<name>A0A7Y2LZY7_9MICO</name>
<organism evidence="2 3">
    <name type="scientific">Microbacterium ulmi</name>
    <dbReference type="NCBI Taxonomy" id="179095"/>
    <lineage>
        <taxon>Bacteria</taxon>
        <taxon>Bacillati</taxon>
        <taxon>Actinomycetota</taxon>
        <taxon>Actinomycetes</taxon>
        <taxon>Micrococcales</taxon>
        <taxon>Microbacteriaceae</taxon>
        <taxon>Microbacterium</taxon>
    </lineage>
</organism>
<proteinExistence type="predicted"/>
<feature type="domain" description="VOC" evidence="1">
    <location>
        <begin position="136"/>
        <end position="250"/>
    </location>
</feature>
<dbReference type="RefSeq" id="WP_167035708.1">
    <property type="nucleotide sequence ID" value="NZ_BAAANA010000002.1"/>
</dbReference>
<dbReference type="AlphaFoldDB" id="A0A7Y2LZY7"/>
<dbReference type="Proteomes" id="UP000543598">
    <property type="component" value="Unassembled WGS sequence"/>
</dbReference>
<dbReference type="Pfam" id="PF00903">
    <property type="entry name" value="Glyoxalase"/>
    <property type="match status" value="2"/>
</dbReference>
<dbReference type="InterPro" id="IPR037523">
    <property type="entry name" value="VOC_core"/>
</dbReference>
<keyword evidence="3" id="KW-1185">Reference proteome</keyword>
<evidence type="ECO:0000313" key="3">
    <source>
        <dbReference type="Proteomes" id="UP000543598"/>
    </source>
</evidence>
<accession>A0A7Y2LZY7</accession>
<dbReference type="InterPro" id="IPR004360">
    <property type="entry name" value="Glyas_Fos-R_dOase_dom"/>
</dbReference>
<protein>
    <recommendedName>
        <fullName evidence="1">VOC domain-containing protein</fullName>
    </recommendedName>
</protein>
<feature type="domain" description="VOC" evidence="1">
    <location>
        <begin position="9"/>
        <end position="120"/>
    </location>
</feature>
<dbReference type="CDD" id="cd08343">
    <property type="entry name" value="ED_TypeI_classII_C"/>
    <property type="match status" value="1"/>
</dbReference>
<dbReference type="Gene3D" id="3.10.180.10">
    <property type="entry name" value="2,3-Dihydroxybiphenyl 1,2-Dioxygenase, domain 1"/>
    <property type="match status" value="2"/>
</dbReference>
<dbReference type="EMBL" id="JABEMB010000010">
    <property type="protein sequence ID" value="NNH03961.1"/>
    <property type="molecule type" value="Genomic_DNA"/>
</dbReference>
<dbReference type="InterPro" id="IPR029068">
    <property type="entry name" value="Glyas_Bleomycin-R_OHBP_Dase"/>
</dbReference>